<dbReference type="InterPro" id="IPR036737">
    <property type="entry name" value="OmpA-like_sf"/>
</dbReference>
<evidence type="ECO:0000313" key="6">
    <source>
        <dbReference type="EMBL" id="HAS8539695.1"/>
    </source>
</evidence>
<dbReference type="AlphaFoldDB" id="A0A2S3SII6"/>
<feature type="chain" id="PRO_5042699356" evidence="4">
    <location>
        <begin position="20"/>
        <end position="204"/>
    </location>
</feature>
<dbReference type="Gene3D" id="3.30.1330.60">
    <property type="entry name" value="OmpA-like domain"/>
    <property type="match status" value="1"/>
</dbReference>
<dbReference type="InterPro" id="IPR006665">
    <property type="entry name" value="OmpA-like"/>
</dbReference>
<dbReference type="GO" id="GO:0016020">
    <property type="term" value="C:membrane"/>
    <property type="evidence" value="ECO:0007669"/>
    <property type="project" value="UniProtKB-SubCell"/>
</dbReference>
<proteinExistence type="predicted"/>
<reference evidence="7" key="3">
    <citation type="submission" date="2021-03" db="EMBL/GenBank/DDBJ databases">
        <title>Study of the foodborne Vibrio vulnificus isolates from China.</title>
        <authorList>
            <person name="Zheng Z."/>
            <person name="Ye L."/>
        </authorList>
    </citation>
    <scope>NUCLEOTIDE SEQUENCE</scope>
    <source>
        <strain evidence="7">Vv1582</strain>
    </source>
</reference>
<name>A0A2S3SII6_VIBVL</name>
<sequence>MRLNLLACAVLPVLLAACAQMPDTTMTRHQIDDLRDSDKDGVINQRDICADTPLGAEVDSKGCTRWTIYQKVDIKTVYFNFDDAHIRLDQSSEFDELLALLNQGTEAKVILVGDTSPEGSDEYNQVLAKKRTSVLKEALIENGIAPERISEQEFTQVTALTEKLKDRKRRTIAVITQPDMKTEAKWTIYTSEQESSNLKRTVRQ</sequence>
<evidence type="ECO:0000256" key="3">
    <source>
        <dbReference type="PROSITE-ProRule" id="PRU00473"/>
    </source>
</evidence>
<dbReference type="CDD" id="cd07185">
    <property type="entry name" value="OmpA_C-like"/>
    <property type="match status" value="1"/>
</dbReference>
<dbReference type="Proteomes" id="UP000863257">
    <property type="component" value="Unassembled WGS sequence"/>
</dbReference>
<dbReference type="PROSITE" id="PS51257">
    <property type="entry name" value="PROKAR_LIPOPROTEIN"/>
    <property type="match status" value="1"/>
</dbReference>
<dbReference type="InterPro" id="IPR006664">
    <property type="entry name" value="OMP_bac"/>
</dbReference>
<reference evidence="6" key="2">
    <citation type="submission" date="2019-01" db="EMBL/GenBank/DDBJ databases">
        <authorList>
            <consortium name="NCBI Pathogen Detection Project"/>
        </authorList>
    </citation>
    <scope>NUCLEOTIDE SEQUENCE</scope>
    <source>
        <strain evidence="6">BCW_3452</strain>
    </source>
</reference>
<reference evidence="6" key="1">
    <citation type="journal article" date="2018" name="Genome Biol.">
        <title>SKESA: strategic k-mer extension for scrupulous assemblies.</title>
        <authorList>
            <person name="Souvorov A."/>
            <person name="Agarwala R."/>
            <person name="Lipman D.J."/>
        </authorList>
    </citation>
    <scope>NUCLEOTIDE SEQUENCE</scope>
    <source>
        <strain evidence="6">BCW_3452</strain>
    </source>
</reference>
<dbReference type="EMBL" id="DACRBY010000007">
    <property type="protein sequence ID" value="HAS8539695.1"/>
    <property type="molecule type" value="Genomic_DNA"/>
</dbReference>
<gene>
    <name evidence="6" type="ORF">I7730_07820</name>
    <name evidence="7" type="ORF">J0J18_16640</name>
</gene>
<protein>
    <submittedName>
        <fullName evidence="7">OmpA family protein</fullName>
    </submittedName>
</protein>
<dbReference type="PROSITE" id="PS51123">
    <property type="entry name" value="OMPA_2"/>
    <property type="match status" value="1"/>
</dbReference>
<comment type="subcellular location">
    <subcellularLocation>
        <location evidence="1">Membrane</location>
    </subcellularLocation>
</comment>
<dbReference type="SUPFAM" id="SSF103088">
    <property type="entry name" value="OmpA-like"/>
    <property type="match status" value="1"/>
</dbReference>
<dbReference type="EMBL" id="JAFKOQ010000012">
    <property type="protein sequence ID" value="MBN8123376.1"/>
    <property type="molecule type" value="Genomic_DNA"/>
</dbReference>
<feature type="domain" description="OmpA-like" evidence="5">
    <location>
        <begin position="66"/>
        <end position="179"/>
    </location>
</feature>
<evidence type="ECO:0000256" key="2">
    <source>
        <dbReference type="ARBA" id="ARBA00023136"/>
    </source>
</evidence>
<comment type="caution">
    <text evidence="6">The sequence shown here is derived from an EMBL/GenBank/DDBJ whole genome shotgun (WGS) entry which is preliminary data.</text>
</comment>
<feature type="signal peptide" evidence="4">
    <location>
        <begin position="1"/>
        <end position="19"/>
    </location>
</feature>
<keyword evidence="4" id="KW-0732">Signal</keyword>
<evidence type="ECO:0000259" key="5">
    <source>
        <dbReference type="PROSITE" id="PS51123"/>
    </source>
</evidence>
<dbReference type="Pfam" id="PF00691">
    <property type="entry name" value="OmpA"/>
    <property type="match status" value="1"/>
</dbReference>
<keyword evidence="2 3" id="KW-0472">Membrane</keyword>
<dbReference type="PRINTS" id="PR01021">
    <property type="entry name" value="OMPADOMAIN"/>
</dbReference>
<organism evidence="6">
    <name type="scientific">Vibrio vulnificus</name>
    <dbReference type="NCBI Taxonomy" id="672"/>
    <lineage>
        <taxon>Bacteria</taxon>
        <taxon>Pseudomonadati</taxon>
        <taxon>Pseudomonadota</taxon>
        <taxon>Gammaproteobacteria</taxon>
        <taxon>Vibrionales</taxon>
        <taxon>Vibrionaceae</taxon>
        <taxon>Vibrio</taxon>
    </lineage>
</organism>
<accession>A0A2S3SII6</accession>
<dbReference type="Proteomes" id="UP000664056">
    <property type="component" value="Unassembled WGS sequence"/>
</dbReference>
<evidence type="ECO:0000256" key="1">
    <source>
        <dbReference type="ARBA" id="ARBA00004370"/>
    </source>
</evidence>
<dbReference type="RefSeq" id="WP_038939976.1">
    <property type="nucleotide sequence ID" value="NZ_CP014637.1"/>
</dbReference>
<evidence type="ECO:0000256" key="4">
    <source>
        <dbReference type="SAM" id="SignalP"/>
    </source>
</evidence>
<evidence type="ECO:0000313" key="7">
    <source>
        <dbReference type="EMBL" id="MBN8123376.1"/>
    </source>
</evidence>